<dbReference type="PIRSF" id="PIRSF016184">
    <property type="entry name" value="PhzC_PhzF"/>
    <property type="match status" value="1"/>
</dbReference>
<gene>
    <name evidence="4" type="ORF">RM641_00350</name>
</gene>
<dbReference type="Proteomes" id="UP001183586">
    <property type="component" value="Unassembled WGS sequence"/>
</dbReference>
<reference evidence="5" key="1">
    <citation type="submission" date="2023-07" db="EMBL/GenBank/DDBJ databases">
        <title>30 novel species of actinomycetes from the DSMZ collection.</title>
        <authorList>
            <person name="Nouioui I."/>
        </authorList>
    </citation>
    <scope>NUCLEOTIDE SEQUENCE [LARGE SCALE GENOMIC DNA]</scope>
    <source>
        <strain evidence="5">DSM 41921</strain>
    </source>
</reference>
<dbReference type="PANTHER" id="PTHR13774:SF39">
    <property type="entry name" value="BIOSYNTHESIS PROTEIN, PUTATIVE-RELATED"/>
    <property type="match status" value="1"/>
</dbReference>
<protein>
    <submittedName>
        <fullName evidence="4">PhzF family phenazine biosynthesis isomerase</fullName>
    </submittedName>
</protein>
<dbReference type="Pfam" id="PF02567">
    <property type="entry name" value="PhzC-PhzF"/>
    <property type="match status" value="1"/>
</dbReference>
<proteinExistence type="inferred from homology"/>
<feature type="region of interest" description="Disordered" evidence="3">
    <location>
        <begin position="277"/>
        <end position="296"/>
    </location>
</feature>
<organism evidence="4 5">
    <name type="scientific">Streptomyces dubilierae</name>
    <dbReference type="NCBI Taxonomy" id="3075533"/>
    <lineage>
        <taxon>Bacteria</taxon>
        <taxon>Bacillati</taxon>
        <taxon>Actinomycetota</taxon>
        <taxon>Actinomycetes</taxon>
        <taxon>Kitasatosporales</taxon>
        <taxon>Streptomycetaceae</taxon>
        <taxon>Streptomyces</taxon>
    </lineage>
</organism>
<comment type="caution">
    <text evidence="4">The sequence shown here is derived from an EMBL/GenBank/DDBJ whole genome shotgun (WGS) entry which is preliminary data.</text>
</comment>
<dbReference type="GO" id="GO:0016853">
    <property type="term" value="F:isomerase activity"/>
    <property type="evidence" value="ECO:0007669"/>
    <property type="project" value="UniProtKB-KW"/>
</dbReference>
<evidence type="ECO:0000256" key="1">
    <source>
        <dbReference type="ARBA" id="ARBA00008270"/>
    </source>
</evidence>
<dbReference type="Gene3D" id="3.10.310.10">
    <property type="entry name" value="Diaminopimelate Epimerase, Chain A, domain 1"/>
    <property type="match status" value="2"/>
</dbReference>
<dbReference type="SUPFAM" id="SSF54506">
    <property type="entry name" value="Diaminopimelate epimerase-like"/>
    <property type="match status" value="1"/>
</dbReference>
<dbReference type="RefSeq" id="WP_311678009.1">
    <property type="nucleotide sequence ID" value="NZ_JAVREU010000001.1"/>
</dbReference>
<sequence>MEILRYVAFSTDPEGGNPAGVVLDADGADDAAMLAAAAEVGYSETAFVTRACDGSLAVRYFSPLAEVPFCGHATVATAVAHAERHGPGRLLLRTAAGLVPVTTERAADGTLVATLVSVAPRTAPIGEAELAELLAILGWSTADLDPDLPPRAAFGGAWHPILATTSPDRLAALDYDMPALAALMARAGWTTVDLVRRESPTVFHARNPFPPGGVVEDPATGAAAAALGGYLRELGLVTPPATLTIHQGVDMGRPSVITVSVPEGTDTGIAVTGTAVPIRPATSPGAAPAVRRSPRP</sequence>
<dbReference type="PANTHER" id="PTHR13774">
    <property type="entry name" value="PHENAZINE BIOSYNTHESIS PROTEIN"/>
    <property type="match status" value="1"/>
</dbReference>
<dbReference type="EMBL" id="JAVREU010000001">
    <property type="protein sequence ID" value="MDT0385881.1"/>
    <property type="molecule type" value="Genomic_DNA"/>
</dbReference>
<evidence type="ECO:0000256" key="2">
    <source>
        <dbReference type="ARBA" id="ARBA00023235"/>
    </source>
</evidence>
<accession>A0ABU2P167</accession>
<comment type="similarity">
    <text evidence="1">Belongs to the PhzF family.</text>
</comment>
<dbReference type="NCBIfam" id="TIGR00654">
    <property type="entry name" value="PhzF_family"/>
    <property type="match status" value="1"/>
</dbReference>
<name>A0ABU2P167_9ACTN</name>
<evidence type="ECO:0000313" key="4">
    <source>
        <dbReference type="EMBL" id="MDT0385881.1"/>
    </source>
</evidence>
<keyword evidence="2 4" id="KW-0413">Isomerase</keyword>
<dbReference type="InterPro" id="IPR003719">
    <property type="entry name" value="Phenazine_PhzF-like"/>
</dbReference>
<evidence type="ECO:0000313" key="5">
    <source>
        <dbReference type="Proteomes" id="UP001183586"/>
    </source>
</evidence>
<keyword evidence="5" id="KW-1185">Reference proteome</keyword>
<evidence type="ECO:0000256" key="3">
    <source>
        <dbReference type="SAM" id="MobiDB-lite"/>
    </source>
</evidence>